<keyword evidence="6" id="KW-0862">Zinc</keyword>
<organism evidence="10 11">
    <name type="scientific">Winmispira thermophila (strain ATCC 49972 / DSM 6192 / RI 19.B1)</name>
    <name type="common">Spirochaeta thermophila</name>
    <dbReference type="NCBI Taxonomy" id="665571"/>
    <lineage>
        <taxon>Bacteria</taxon>
        <taxon>Pseudomonadati</taxon>
        <taxon>Spirochaetota</taxon>
        <taxon>Spirochaetia</taxon>
        <taxon>Winmispirales</taxon>
        <taxon>Winmispiraceae</taxon>
        <taxon>Winmispira</taxon>
    </lineage>
</organism>
<evidence type="ECO:0000256" key="8">
    <source>
        <dbReference type="NCBIfam" id="TIGR01882"/>
    </source>
</evidence>
<dbReference type="RefSeq" id="WP_013313098.1">
    <property type="nucleotide sequence ID" value="NC_014484.1"/>
</dbReference>
<dbReference type="PANTHER" id="PTHR42994:SF1">
    <property type="entry name" value="PEPTIDASE T"/>
    <property type="match status" value="1"/>
</dbReference>
<name>E0RP64_WINT6</name>
<gene>
    <name evidence="10" type="ordered locus">STHERM_c02840</name>
</gene>
<dbReference type="NCBIfam" id="NF009920">
    <property type="entry name" value="PRK13381.1"/>
    <property type="match status" value="1"/>
</dbReference>
<dbReference type="GO" id="GO:0008270">
    <property type="term" value="F:zinc ion binding"/>
    <property type="evidence" value="ECO:0007669"/>
    <property type="project" value="InterPro"/>
</dbReference>
<dbReference type="SUPFAM" id="SSF53187">
    <property type="entry name" value="Zn-dependent exopeptidases"/>
    <property type="match status" value="1"/>
</dbReference>
<dbReference type="SUPFAM" id="SSF55031">
    <property type="entry name" value="Bacterial exopeptidase dimerisation domain"/>
    <property type="match status" value="1"/>
</dbReference>
<keyword evidence="10" id="KW-0031">Aminopeptidase</keyword>
<keyword evidence="5 10" id="KW-0378">Hydrolase</keyword>
<comment type="similarity">
    <text evidence="2">Belongs to the peptidase M20B family.</text>
</comment>
<evidence type="ECO:0000313" key="10">
    <source>
        <dbReference type="EMBL" id="ADN01257.1"/>
    </source>
</evidence>
<dbReference type="NCBIfam" id="NF003976">
    <property type="entry name" value="PRK05469.1"/>
    <property type="match status" value="1"/>
</dbReference>
<proteinExistence type="inferred from homology"/>
<dbReference type="GO" id="GO:0008237">
    <property type="term" value="F:metallopeptidase activity"/>
    <property type="evidence" value="ECO:0007669"/>
    <property type="project" value="UniProtKB-KW"/>
</dbReference>
<dbReference type="InterPro" id="IPR036264">
    <property type="entry name" value="Bact_exopeptidase_dim_dom"/>
</dbReference>
<dbReference type="InterPro" id="IPR002933">
    <property type="entry name" value="Peptidase_M20"/>
</dbReference>
<dbReference type="Proteomes" id="UP000001296">
    <property type="component" value="Chromosome"/>
</dbReference>
<accession>E0RP64</accession>
<evidence type="ECO:0000256" key="7">
    <source>
        <dbReference type="ARBA" id="ARBA00023049"/>
    </source>
</evidence>
<evidence type="ECO:0000256" key="2">
    <source>
        <dbReference type="ARBA" id="ARBA00009692"/>
    </source>
</evidence>
<dbReference type="InterPro" id="IPR010161">
    <property type="entry name" value="Peptidase_M20B"/>
</dbReference>
<keyword evidence="7" id="KW-0482">Metalloprotease</keyword>
<dbReference type="PROSITE" id="PS00759">
    <property type="entry name" value="ARGE_DAPE_CPG2_2"/>
    <property type="match status" value="1"/>
</dbReference>
<dbReference type="KEGG" id="sta:STHERM_c02840"/>
<keyword evidence="4" id="KW-0479">Metal-binding</keyword>
<dbReference type="PaxDb" id="665571-STHERM_c02840"/>
<evidence type="ECO:0000256" key="3">
    <source>
        <dbReference type="ARBA" id="ARBA00022670"/>
    </source>
</evidence>
<dbReference type="EMBL" id="CP001698">
    <property type="protein sequence ID" value="ADN01257.1"/>
    <property type="molecule type" value="Genomic_DNA"/>
</dbReference>
<dbReference type="Pfam" id="PF01546">
    <property type="entry name" value="Peptidase_M20"/>
    <property type="match status" value="1"/>
</dbReference>
<dbReference type="GO" id="GO:0045148">
    <property type="term" value="F:tripeptide aminopeptidase activity"/>
    <property type="evidence" value="ECO:0007669"/>
    <property type="project" value="UniProtKB-UniRule"/>
</dbReference>
<evidence type="ECO:0000259" key="9">
    <source>
        <dbReference type="Pfam" id="PF07687"/>
    </source>
</evidence>
<dbReference type="InterPro" id="IPR011650">
    <property type="entry name" value="Peptidase_M20_dimer"/>
</dbReference>
<dbReference type="AlphaFoldDB" id="E0RP64"/>
<evidence type="ECO:0000256" key="5">
    <source>
        <dbReference type="ARBA" id="ARBA00022801"/>
    </source>
</evidence>
<protein>
    <recommendedName>
        <fullName evidence="8">Peptidase T</fullName>
        <ecNumber evidence="8">3.4.11.4</ecNumber>
    </recommendedName>
</protein>
<dbReference type="eggNOG" id="COG2195">
    <property type="taxonomic scope" value="Bacteria"/>
</dbReference>
<sequence>MNGNRFHKDIEDIEIDSQRLLERFLTYVRVGTSSDRKSASSPSTPSQWDLLRLLERECEGLGLEISLSDRGCLYAELPPTPGCEDSTPLCFFTHVDTSEDAPGEGVTPVVHRGYRGGDLRLPHGRITLEEAPELARYAGAPIVTSDGTTLLGADDKAGIAEVMSAVETLVRHPEVAHGPVMLVFTTDEEVGRGTEGLDFDRIVGRVCYTVDGGEEGSLETECFHAWKVVAECTGRPVHPGTARGKLVNAVSMASLLVSLLPRNESPEATDGEYGFYYPLGIEGEVHRARVEILLRDFESGEMDRRKEALRALARAVEAAFPGGGVSLSFEEQYRNMGEVEGGDPRIVDYARRAVEDVCGEVKVRRIRGGTDGARIAERLGQPVPNLFTGAMLMHSTHEWVALPVMERAAAVVLRLISLWTDSENSGTL</sequence>
<dbReference type="PANTHER" id="PTHR42994">
    <property type="entry name" value="PEPTIDASE T"/>
    <property type="match status" value="1"/>
</dbReference>
<comment type="cofactor">
    <cofactor evidence="1">
        <name>Zn(2+)</name>
        <dbReference type="ChEBI" id="CHEBI:29105"/>
    </cofactor>
</comment>
<evidence type="ECO:0000256" key="1">
    <source>
        <dbReference type="ARBA" id="ARBA00001947"/>
    </source>
</evidence>
<dbReference type="Gene3D" id="3.30.70.360">
    <property type="match status" value="1"/>
</dbReference>
<dbReference type="GO" id="GO:0006508">
    <property type="term" value="P:proteolysis"/>
    <property type="evidence" value="ECO:0007669"/>
    <property type="project" value="UniProtKB-UniRule"/>
</dbReference>
<evidence type="ECO:0000256" key="4">
    <source>
        <dbReference type="ARBA" id="ARBA00022723"/>
    </source>
</evidence>
<dbReference type="GO" id="GO:0006518">
    <property type="term" value="P:peptide metabolic process"/>
    <property type="evidence" value="ECO:0007669"/>
    <property type="project" value="InterPro"/>
</dbReference>
<dbReference type="EC" id="3.4.11.4" evidence="8"/>
<dbReference type="HOGENOM" id="CLU_053676_0_0_12"/>
<keyword evidence="3" id="KW-0645">Protease</keyword>
<dbReference type="NCBIfam" id="TIGR01882">
    <property type="entry name" value="peptidase-T"/>
    <property type="match status" value="1"/>
</dbReference>
<feature type="domain" description="Peptidase M20 dimerisation" evidence="9">
    <location>
        <begin position="227"/>
        <end position="315"/>
    </location>
</feature>
<evidence type="ECO:0000313" key="11">
    <source>
        <dbReference type="Proteomes" id="UP000001296"/>
    </source>
</evidence>
<reference evidence="10 11" key="2">
    <citation type="journal article" date="2010" name="J. Bacteriol.">
        <title>Genome sequence of the polysaccharide-degrading, thermophilic anaerobe Spirochaeta thermophila DSM 6192.</title>
        <authorList>
            <person name="Angelov A."/>
            <person name="Liebl S."/>
            <person name="Ballschmiter M."/>
            <person name="Bomeke M."/>
            <person name="Lehmann R."/>
            <person name="Liesegang H."/>
            <person name="Daniel R."/>
            <person name="Liebl W."/>
        </authorList>
    </citation>
    <scope>NUCLEOTIDE SEQUENCE [LARGE SCALE GENOMIC DNA]</scope>
    <source>
        <strain evidence="11">ATCC 49972 / DSM 6192 / RI 19.B1</strain>
    </source>
</reference>
<reference key="1">
    <citation type="submission" date="2009-08" db="EMBL/GenBank/DDBJ databases">
        <title>The genome sequence of Spirochaeta thermophila DSM6192.</title>
        <authorList>
            <person name="Angelov A."/>
            <person name="Mientus M."/>
            <person name="Wittenberg S."/>
            <person name="Lehmann R."/>
            <person name="Liesegang H."/>
            <person name="Daniel R."/>
            <person name="Liebl W."/>
        </authorList>
    </citation>
    <scope>NUCLEOTIDE SEQUENCE</scope>
    <source>
        <strain>DSM 6192</strain>
    </source>
</reference>
<evidence type="ECO:0000256" key="6">
    <source>
        <dbReference type="ARBA" id="ARBA00022833"/>
    </source>
</evidence>
<dbReference type="InterPro" id="IPR001261">
    <property type="entry name" value="ArgE/DapE_CS"/>
</dbReference>
<dbReference type="Gene3D" id="3.40.630.10">
    <property type="entry name" value="Zn peptidases"/>
    <property type="match status" value="1"/>
</dbReference>
<dbReference type="Pfam" id="PF07687">
    <property type="entry name" value="M20_dimer"/>
    <property type="match status" value="1"/>
</dbReference>